<evidence type="ECO:0000256" key="6">
    <source>
        <dbReference type="ARBA" id="ARBA00022692"/>
    </source>
</evidence>
<feature type="transmembrane region" description="Helical" evidence="9">
    <location>
        <begin position="189"/>
        <end position="210"/>
    </location>
</feature>
<protein>
    <recommendedName>
        <fullName evidence="9">Transport permease protein</fullName>
    </recommendedName>
</protein>
<dbReference type="GO" id="GO:0140359">
    <property type="term" value="F:ABC-type transporter activity"/>
    <property type="evidence" value="ECO:0007669"/>
    <property type="project" value="InterPro"/>
</dbReference>
<evidence type="ECO:0000256" key="4">
    <source>
        <dbReference type="ARBA" id="ARBA00022475"/>
    </source>
</evidence>
<dbReference type="PROSITE" id="PS51012">
    <property type="entry name" value="ABC_TM2"/>
    <property type="match status" value="1"/>
</dbReference>
<dbReference type="GeneID" id="84668463"/>
<dbReference type="InterPro" id="IPR047817">
    <property type="entry name" value="ABC2_TM_bact-type"/>
</dbReference>
<feature type="transmembrane region" description="Helical" evidence="9">
    <location>
        <begin position="245"/>
        <end position="263"/>
    </location>
</feature>
<feature type="transmembrane region" description="Helical" evidence="9">
    <location>
        <begin position="119"/>
        <end position="149"/>
    </location>
</feature>
<dbReference type="PANTHER" id="PTHR30413:SF8">
    <property type="entry name" value="TRANSPORT PERMEASE PROTEIN"/>
    <property type="match status" value="1"/>
</dbReference>
<comment type="caution">
    <text evidence="11">The sequence shown here is derived from an EMBL/GenBank/DDBJ whole genome shotgun (WGS) entry which is preliminary data.</text>
</comment>
<feature type="transmembrane region" description="Helical" evidence="9">
    <location>
        <begin position="155"/>
        <end position="177"/>
    </location>
</feature>
<keyword evidence="5" id="KW-0997">Cell inner membrane</keyword>
<dbReference type="RefSeq" id="WP_062942531.1">
    <property type="nucleotide sequence ID" value="NZ_CP140862.1"/>
</dbReference>
<dbReference type="EMBL" id="LVYU01000098">
    <property type="protein sequence ID" value="KZB00157.1"/>
    <property type="molecule type" value="Genomic_DNA"/>
</dbReference>
<dbReference type="AlphaFoldDB" id="A0A154IHT5"/>
<dbReference type="Pfam" id="PF01061">
    <property type="entry name" value="ABC2_membrane"/>
    <property type="match status" value="1"/>
</dbReference>
<evidence type="ECO:0000256" key="2">
    <source>
        <dbReference type="ARBA" id="ARBA00007783"/>
    </source>
</evidence>
<name>A0A154IHT5_RHILE</name>
<reference evidence="11" key="1">
    <citation type="submission" date="2016-03" db="EMBL/GenBank/DDBJ databases">
        <title>Microsymbionts genomes from the relict species Vavilovia formosa.</title>
        <authorList>
            <person name="Chirak E."/>
            <person name="Kimeklis A."/>
            <person name="Kopat V."/>
            <person name="Andronov E."/>
        </authorList>
    </citation>
    <scope>NUCLEOTIDE SEQUENCE [LARGE SCALE GENOMIC DNA]</scope>
    <source>
        <strain evidence="11">Vaf12</strain>
    </source>
</reference>
<keyword evidence="6 9" id="KW-0812">Transmembrane</keyword>
<keyword evidence="8 9" id="KW-0472">Membrane</keyword>
<accession>A0A154IHT5</accession>
<evidence type="ECO:0000313" key="11">
    <source>
        <dbReference type="EMBL" id="KZB00157.1"/>
    </source>
</evidence>
<proteinExistence type="inferred from homology"/>
<feature type="transmembrane region" description="Helical" evidence="9">
    <location>
        <begin position="77"/>
        <end position="98"/>
    </location>
</feature>
<dbReference type="GO" id="GO:0015920">
    <property type="term" value="P:lipopolysaccharide transport"/>
    <property type="evidence" value="ECO:0007669"/>
    <property type="project" value="TreeGrafter"/>
</dbReference>
<evidence type="ECO:0000256" key="7">
    <source>
        <dbReference type="ARBA" id="ARBA00022989"/>
    </source>
</evidence>
<comment type="similarity">
    <text evidence="2 9">Belongs to the ABC-2 integral membrane protein family.</text>
</comment>
<keyword evidence="7 9" id="KW-1133">Transmembrane helix</keyword>
<comment type="subcellular location">
    <subcellularLocation>
        <location evidence="1 9">Cell inner membrane</location>
        <topology evidence="1 9">Multi-pass membrane protein</topology>
    </subcellularLocation>
</comment>
<evidence type="ECO:0000256" key="1">
    <source>
        <dbReference type="ARBA" id="ARBA00004429"/>
    </source>
</evidence>
<evidence type="ECO:0000256" key="9">
    <source>
        <dbReference type="RuleBase" id="RU361157"/>
    </source>
</evidence>
<sequence>MSNNEIIIRPPKLLAQFSVRELWECRSLIYSMISRQLKSEFDQQYLAFVWPVFRPVLMVVLFTLFRHLSDAKTGVSIPYPLYVYSGLVLWFMFTEAVMQTAGSIRREADIVKKIYFPKVIVPISDIISNVVIFSLNVVPLVLMMLYYGGFPGLKILLLPVFILQFASLIFGLGCLFAALGLQSNDWERFLGFALYVGLFVSPVIYAPGMIPADFQTLYALNPMVGTLGAFRACLFADWPFPLYDWTIAAMVSFAVGLIGFIAFQHMERHFVDRL</sequence>
<evidence type="ECO:0000259" key="10">
    <source>
        <dbReference type="PROSITE" id="PS51012"/>
    </source>
</evidence>
<keyword evidence="4 9" id="KW-1003">Cell membrane</keyword>
<dbReference type="GO" id="GO:0005886">
    <property type="term" value="C:plasma membrane"/>
    <property type="evidence" value="ECO:0007669"/>
    <property type="project" value="UniProtKB-SubCell"/>
</dbReference>
<organism evidence="11">
    <name type="scientific">Rhizobium leguminosarum</name>
    <dbReference type="NCBI Taxonomy" id="384"/>
    <lineage>
        <taxon>Bacteria</taxon>
        <taxon>Pseudomonadati</taxon>
        <taxon>Pseudomonadota</taxon>
        <taxon>Alphaproteobacteria</taxon>
        <taxon>Hyphomicrobiales</taxon>
        <taxon>Rhizobiaceae</taxon>
        <taxon>Rhizobium/Agrobacterium group</taxon>
        <taxon>Rhizobium</taxon>
    </lineage>
</organism>
<gene>
    <name evidence="11" type="ORF">A4A59_20525</name>
</gene>
<feature type="transmembrane region" description="Helical" evidence="9">
    <location>
        <begin position="45"/>
        <end position="65"/>
    </location>
</feature>
<evidence type="ECO:0000256" key="8">
    <source>
        <dbReference type="ARBA" id="ARBA00023136"/>
    </source>
</evidence>
<evidence type="ECO:0000256" key="5">
    <source>
        <dbReference type="ARBA" id="ARBA00022519"/>
    </source>
</evidence>
<keyword evidence="3 9" id="KW-0813">Transport</keyword>
<feature type="domain" description="ABC transmembrane type-2" evidence="10">
    <location>
        <begin position="46"/>
        <end position="266"/>
    </location>
</feature>
<dbReference type="PANTHER" id="PTHR30413">
    <property type="entry name" value="INNER MEMBRANE TRANSPORT PERMEASE"/>
    <property type="match status" value="1"/>
</dbReference>
<evidence type="ECO:0000256" key="3">
    <source>
        <dbReference type="ARBA" id="ARBA00022448"/>
    </source>
</evidence>
<dbReference type="InterPro" id="IPR013525">
    <property type="entry name" value="ABC2_TM"/>
</dbReference>